<keyword evidence="7 10" id="KW-1133">Transmembrane helix</keyword>
<feature type="transmembrane region" description="Helical" evidence="10">
    <location>
        <begin position="56"/>
        <end position="78"/>
    </location>
</feature>
<dbReference type="AlphaFoldDB" id="A0A285CPM0"/>
<reference evidence="12" key="1">
    <citation type="submission" date="2017-08" db="EMBL/GenBank/DDBJ databases">
        <authorList>
            <person name="Varghese N."/>
            <person name="Submissions S."/>
        </authorList>
    </citation>
    <scope>NUCLEOTIDE SEQUENCE [LARGE SCALE GENOMIC DNA]</scope>
    <source>
        <strain evidence="12">JA234</strain>
    </source>
</reference>
<comment type="function">
    <text evidence="2">Membrane-anchoring subunit of succinate dehydrogenase (SDH).</text>
</comment>
<evidence type="ECO:0000256" key="6">
    <source>
        <dbReference type="ARBA" id="ARBA00022723"/>
    </source>
</evidence>
<dbReference type="Pfam" id="PF01127">
    <property type="entry name" value="Sdh_cyt"/>
    <property type="match status" value="1"/>
</dbReference>
<evidence type="ECO:0000256" key="10">
    <source>
        <dbReference type="SAM" id="Phobius"/>
    </source>
</evidence>
<dbReference type="InterPro" id="IPR000701">
    <property type="entry name" value="SuccDH_FuR_B_TM-su"/>
</dbReference>
<dbReference type="Proteomes" id="UP000219467">
    <property type="component" value="Unassembled WGS sequence"/>
</dbReference>
<dbReference type="Gene3D" id="1.20.1300.10">
    <property type="entry name" value="Fumarate reductase/succinate dehydrogenase, transmembrane subunit"/>
    <property type="match status" value="1"/>
</dbReference>
<gene>
    <name evidence="11" type="ORF">SAMN05878503_10475</name>
</gene>
<evidence type="ECO:0000256" key="7">
    <source>
        <dbReference type="ARBA" id="ARBA00022989"/>
    </source>
</evidence>
<keyword evidence="8" id="KW-0408">Iron</keyword>
<evidence type="ECO:0000313" key="11">
    <source>
        <dbReference type="EMBL" id="SNX69509.1"/>
    </source>
</evidence>
<evidence type="ECO:0000256" key="5">
    <source>
        <dbReference type="ARBA" id="ARBA00022692"/>
    </source>
</evidence>
<dbReference type="GO" id="GO:0046872">
    <property type="term" value="F:metal ion binding"/>
    <property type="evidence" value="ECO:0007669"/>
    <property type="project" value="UniProtKB-KW"/>
</dbReference>
<feature type="transmembrane region" description="Helical" evidence="10">
    <location>
        <begin position="23"/>
        <end position="44"/>
    </location>
</feature>
<dbReference type="SUPFAM" id="SSF81343">
    <property type="entry name" value="Fumarate reductase respiratory complex transmembrane subunits"/>
    <property type="match status" value="1"/>
</dbReference>
<evidence type="ECO:0000256" key="3">
    <source>
        <dbReference type="ARBA" id="ARBA00004370"/>
    </source>
</evidence>
<accession>A0A285CPM0</accession>
<dbReference type="GO" id="GO:0016020">
    <property type="term" value="C:membrane"/>
    <property type="evidence" value="ECO:0007669"/>
    <property type="project" value="UniProtKB-SubCell"/>
</dbReference>
<keyword evidence="9 10" id="KW-0472">Membrane</keyword>
<keyword evidence="12" id="KW-1185">Reference proteome</keyword>
<feature type="transmembrane region" description="Helical" evidence="10">
    <location>
        <begin position="98"/>
        <end position="119"/>
    </location>
</feature>
<evidence type="ECO:0000256" key="1">
    <source>
        <dbReference type="ARBA" id="ARBA00001971"/>
    </source>
</evidence>
<keyword evidence="6" id="KW-0479">Metal-binding</keyword>
<name>A0A285CPM0_9RHOB</name>
<evidence type="ECO:0000256" key="9">
    <source>
        <dbReference type="ARBA" id="ARBA00023136"/>
    </source>
</evidence>
<evidence type="ECO:0000256" key="2">
    <source>
        <dbReference type="ARBA" id="ARBA00004050"/>
    </source>
</evidence>
<comment type="cofactor">
    <cofactor evidence="1">
        <name>heme</name>
        <dbReference type="ChEBI" id="CHEBI:30413"/>
    </cofactor>
</comment>
<comment type="subcellular location">
    <subcellularLocation>
        <location evidence="3">Membrane</location>
    </subcellularLocation>
</comment>
<proteinExistence type="predicted"/>
<keyword evidence="5 10" id="KW-0812">Transmembrane</keyword>
<evidence type="ECO:0000313" key="12">
    <source>
        <dbReference type="Proteomes" id="UP000219467"/>
    </source>
</evidence>
<keyword evidence="4" id="KW-0349">Heme</keyword>
<evidence type="ECO:0000256" key="8">
    <source>
        <dbReference type="ARBA" id="ARBA00023004"/>
    </source>
</evidence>
<dbReference type="CDD" id="cd03495">
    <property type="entry name" value="SQR_TypeC_SdhD_like"/>
    <property type="match status" value="1"/>
</dbReference>
<evidence type="ECO:0000256" key="4">
    <source>
        <dbReference type="ARBA" id="ARBA00022617"/>
    </source>
</evidence>
<dbReference type="InterPro" id="IPR034804">
    <property type="entry name" value="SQR/QFR_C/D"/>
</dbReference>
<dbReference type="OrthoDB" id="9809280at2"/>
<sequence>MRYITARKRAEGMGAAHHGTDRHWYMIVSAVGLAVLLPIFVYIVGNAIGEGHARVIEIFSHPFNAILSGLVLFFGMRHFAEGSTMMIEDYWQGVPRRLLVICAQSFAYGVAAIGLFALAKIAL</sequence>
<dbReference type="RefSeq" id="WP_097029895.1">
    <property type="nucleotide sequence ID" value="NZ_OAOQ01000004.1"/>
</dbReference>
<organism evidence="11 12">
    <name type="scientific">Cereibacter ovatus</name>
    <dbReference type="NCBI Taxonomy" id="439529"/>
    <lineage>
        <taxon>Bacteria</taxon>
        <taxon>Pseudomonadati</taxon>
        <taxon>Pseudomonadota</taxon>
        <taxon>Alphaproteobacteria</taxon>
        <taxon>Rhodobacterales</taxon>
        <taxon>Paracoccaceae</taxon>
        <taxon>Cereibacter</taxon>
    </lineage>
</organism>
<dbReference type="EMBL" id="OAOQ01000004">
    <property type="protein sequence ID" value="SNX69509.1"/>
    <property type="molecule type" value="Genomic_DNA"/>
</dbReference>
<protein>
    <submittedName>
        <fullName evidence="11">Succinate dehydrogenase subunit D</fullName>
    </submittedName>
</protein>